<feature type="transmembrane region" description="Helical" evidence="1">
    <location>
        <begin position="21"/>
        <end position="39"/>
    </location>
</feature>
<dbReference type="GeneID" id="33043705"/>
<dbReference type="EMBL" id="LN871598">
    <property type="protein sequence ID" value="SJK86447.1"/>
    <property type="molecule type" value="Genomic_DNA"/>
</dbReference>
<dbReference type="VEuPathDB" id="PiroplasmaDB:BMR1_03g02341"/>
<dbReference type="AlphaFoldDB" id="A0A1R4ABQ3"/>
<dbReference type="Proteomes" id="UP000002899">
    <property type="component" value="Chromosome III"/>
</dbReference>
<reference evidence="2 3" key="3">
    <citation type="journal article" date="2016" name="Sci. Rep.">
        <title>Genome-wide diversity and gene expression profiling of Babesia microti isolates identify polymorphic genes that mediate host-pathogen interactions.</title>
        <authorList>
            <person name="Silva J.C."/>
            <person name="Cornillot E."/>
            <person name="McCracken C."/>
            <person name="Usmani-Brown S."/>
            <person name="Dwivedi A."/>
            <person name="Ifeonu O.O."/>
            <person name="Crabtree J."/>
            <person name="Gotia H.T."/>
            <person name="Virji A.Z."/>
            <person name="Reynes C."/>
            <person name="Colinge J."/>
            <person name="Kumar V."/>
            <person name="Lawres L."/>
            <person name="Pazzi J.E."/>
            <person name="Pablo J.V."/>
            <person name="Hung C."/>
            <person name="Brancato J."/>
            <person name="Kumari P."/>
            <person name="Orvis J."/>
            <person name="Tretina K."/>
            <person name="Chibucos M."/>
            <person name="Ott S."/>
            <person name="Sadzewicz L."/>
            <person name="Sengamalay N."/>
            <person name="Shetty A.C."/>
            <person name="Su Q."/>
            <person name="Tallon L."/>
            <person name="Fraser C.M."/>
            <person name="Frutos R."/>
            <person name="Molina D.M."/>
            <person name="Krause P.J."/>
            <person name="Ben Mamoun C."/>
        </authorList>
    </citation>
    <scope>NUCLEOTIDE SEQUENCE [LARGE SCALE GENOMIC DNA]</scope>
    <source>
        <strain evidence="2 3">RI</strain>
    </source>
</reference>
<keyword evidence="3" id="KW-1185">Reference proteome</keyword>
<keyword evidence="1" id="KW-1133">Transmembrane helix</keyword>
<evidence type="ECO:0000313" key="3">
    <source>
        <dbReference type="Proteomes" id="UP000002899"/>
    </source>
</evidence>
<dbReference type="RefSeq" id="XP_021338604.1">
    <property type="nucleotide sequence ID" value="XM_021482040.1"/>
</dbReference>
<reference evidence="2 3" key="1">
    <citation type="journal article" date="2012" name="Nucleic Acids Res.">
        <title>Sequencing of the smallest Apicomplexan genome from the human pathogen Babesia microti.</title>
        <authorList>
            <person name="Cornillot E."/>
            <person name="Hadj-Kaddour K."/>
            <person name="Dassouli A."/>
            <person name="Noel B."/>
            <person name="Ranwez V."/>
            <person name="Vacherie B."/>
            <person name="Augagneur Y."/>
            <person name="Bres V."/>
            <person name="Duclos A."/>
            <person name="Randazzo S."/>
            <person name="Carcy B."/>
            <person name="Debierre-Grockiego F."/>
            <person name="Delbecq S."/>
            <person name="Moubri-Menage K."/>
            <person name="Shams-Eldin H."/>
            <person name="Usmani-Brown S."/>
            <person name="Bringaud F."/>
            <person name="Wincker P."/>
            <person name="Vivares C.P."/>
            <person name="Schwarz R.T."/>
            <person name="Schetters T.P."/>
            <person name="Krause P.J."/>
            <person name="Gorenflot A."/>
            <person name="Berry V."/>
            <person name="Barbe V."/>
            <person name="Ben Mamoun C."/>
        </authorList>
    </citation>
    <scope>NUCLEOTIDE SEQUENCE [LARGE SCALE GENOMIC DNA]</scope>
    <source>
        <strain evidence="2 3">RI</strain>
    </source>
</reference>
<sequence>MNMNEGKKNIIKICSNNFTKVLIFILLGWFSITLIIALLPEDM</sequence>
<gene>
    <name evidence="2" type="ORF">BMR1_03g02341</name>
</gene>
<protein>
    <submittedName>
        <fullName evidence="2">DNA-directed RNA polymerase II subunit D</fullName>
    </submittedName>
</protein>
<proteinExistence type="predicted"/>
<keyword evidence="2" id="KW-0804">Transcription</keyword>
<keyword evidence="1" id="KW-0472">Membrane</keyword>
<name>A0A1R4ABQ3_BABMR</name>
<keyword evidence="2" id="KW-0240">DNA-directed RNA polymerase</keyword>
<organism evidence="2 3">
    <name type="scientific">Babesia microti (strain RI)</name>
    <dbReference type="NCBI Taxonomy" id="1133968"/>
    <lineage>
        <taxon>Eukaryota</taxon>
        <taxon>Sar</taxon>
        <taxon>Alveolata</taxon>
        <taxon>Apicomplexa</taxon>
        <taxon>Aconoidasida</taxon>
        <taxon>Piroplasmida</taxon>
        <taxon>Babesiidae</taxon>
        <taxon>Babesia</taxon>
    </lineage>
</organism>
<keyword evidence="1" id="KW-0812">Transmembrane</keyword>
<evidence type="ECO:0000313" key="2">
    <source>
        <dbReference type="EMBL" id="SJK86447.1"/>
    </source>
</evidence>
<reference evidence="2 3" key="2">
    <citation type="journal article" date="2013" name="PLoS ONE">
        <title>Whole genome mapping and re-organization of the nuclear and mitochondrial genomes of Babesia microti isolates.</title>
        <authorList>
            <person name="Cornillot E."/>
            <person name="Dassouli A."/>
            <person name="Garg A."/>
            <person name="Pachikara N."/>
            <person name="Randazzo S."/>
            <person name="Depoix D."/>
            <person name="Carcy B."/>
            <person name="Delbecq S."/>
            <person name="Frutos R."/>
            <person name="Silva J.C."/>
            <person name="Sutton R."/>
            <person name="Krause P.J."/>
            <person name="Mamoun C.B."/>
        </authorList>
    </citation>
    <scope>NUCLEOTIDE SEQUENCE [LARGE SCALE GENOMIC DNA]</scope>
    <source>
        <strain evidence="2 3">RI</strain>
    </source>
</reference>
<evidence type="ECO:0000256" key="1">
    <source>
        <dbReference type="SAM" id="Phobius"/>
    </source>
</evidence>
<accession>A0A1R4ABQ3</accession>
<dbReference type="KEGG" id="bmic:BMR1_03g02341"/>
<dbReference type="GO" id="GO:0000428">
    <property type="term" value="C:DNA-directed RNA polymerase complex"/>
    <property type="evidence" value="ECO:0007669"/>
    <property type="project" value="UniProtKB-KW"/>
</dbReference>